<dbReference type="AlphaFoldDB" id="A0AAV4HAK4"/>
<comment type="caution">
    <text evidence="2">The sequence shown here is derived from an EMBL/GenBank/DDBJ whole genome shotgun (WGS) entry which is preliminary data.</text>
</comment>
<keyword evidence="1" id="KW-0812">Transmembrane</keyword>
<evidence type="ECO:0000313" key="2">
    <source>
        <dbReference type="EMBL" id="GFR93635.1"/>
    </source>
</evidence>
<dbReference type="EMBL" id="BMAT01001843">
    <property type="protein sequence ID" value="GFR93635.1"/>
    <property type="molecule type" value="Genomic_DNA"/>
</dbReference>
<sequence length="101" mass="11464">MNGTKQINGLCTSVWVYQLIITNRKDWRAIIVSVLVPVTAVLLVTLLIYGYVNIPRAQDAFYTLLTRAGQLISKGKESEKGLDIRHFLSRPKRKQQAKTSF</sequence>
<accession>A0AAV4HAK4</accession>
<evidence type="ECO:0000313" key="3">
    <source>
        <dbReference type="Proteomes" id="UP000762676"/>
    </source>
</evidence>
<organism evidence="2 3">
    <name type="scientific">Elysia marginata</name>
    <dbReference type="NCBI Taxonomy" id="1093978"/>
    <lineage>
        <taxon>Eukaryota</taxon>
        <taxon>Metazoa</taxon>
        <taxon>Spiralia</taxon>
        <taxon>Lophotrochozoa</taxon>
        <taxon>Mollusca</taxon>
        <taxon>Gastropoda</taxon>
        <taxon>Heterobranchia</taxon>
        <taxon>Euthyneura</taxon>
        <taxon>Panpulmonata</taxon>
        <taxon>Sacoglossa</taxon>
        <taxon>Placobranchoidea</taxon>
        <taxon>Plakobranchidae</taxon>
        <taxon>Elysia</taxon>
    </lineage>
</organism>
<proteinExistence type="predicted"/>
<protein>
    <submittedName>
        <fullName evidence="2">Uncharacterized protein</fullName>
    </submittedName>
</protein>
<feature type="transmembrane region" description="Helical" evidence="1">
    <location>
        <begin position="29"/>
        <end position="52"/>
    </location>
</feature>
<evidence type="ECO:0000256" key="1">
    <source>
        <dbReference type="SAM" id="Phobius"/>
    </source>
</evidence>
<keyword evidence="1" id="KW-1133">Transmembrane helix</keyword>
<name>A0AAV4HAK4_9GAST</name>
<reference evidence="2 3" key="1">
    <citation type="journal article" date="2021" name="Elife">
        <title>Chloroplast acquisition without the gene transfer in kleptoplastic sea slugs, Plakobranchus ocellatus.</title>
        <authorList>
            <person name="Maeda T."/>
            <person name="Takahashi S."/>
            <person name="Yoshida T."/>
            <person name="Shimamura S."/>
            <person name="Takaki Y."/>
            <person name="Nagai Y."/>
            <person name="Toyoda A."/>
            <person name="Suzuki Y."/>
            <person name="Arimoto A."/>
            <person name="Ishii H."/>
            <person name="Satoh N."/>
            <person name="Nishiyama T."/>
            <person name="Hasebe M."/>
            <person name="Maruyama T."/>
            <person name="Minagawa J."/>
            <person name="Obokata J."/>
            <person name="Shigenobu S."/>
        </authorList>
    </citation>
    <scope>NUCLEOTIDE SEQUENCE [LARGE SCALE GENOMIC DNA]</scope>
</reference>
<keyword evidence="1" id="KW-0472">Membrane</keyword>
<dbReference type="Proteomes" id="UP000762676">
    <property type="component" value="Unassembled WGS sequence"/>
</dbReference>
<gene>
    <name evidence="2" type="ORF">ElyMa_000898100</name>
</gene>
<keyword evidence="3" id="KW-1185">Reference proteome</keyword>